<gene>
    <name evidence="3" type="ORF">A3C15_03780</name>
</gene>
<sequence length="215" mass="23184">MEQQEFEPAAKLDTGQRIGVGLLIAISVLLVVVSVVQFRANIFGYGRRIKSNDLASVDPATRAKNELEALKKTDTDTDGLSDYDELTVYHSSPYMRDTDSDGAFDGDEVRRGTSPTCPEGKDCLLNTVAADAQTSLTATSTSSVAPLGTTSQAQVNTQNQQNQQMMTIVQIREALIANGVPKDQIDAMSDADLLKLVAEAQKEQESGGQTEQKPE</sequence>
<keyword evidence="2" id="KW-0812">Transmembrane</keyword>
<proteinExistence type="predicted"/>
<comment type="caution">
    <text evidence="3">The sequence shown here is derived from an EMBL/GenBank/DDBJ whole genome shotgun (WGS) entry which is preliminary data.</text>
</comment>
<reference evidence="3 4" key="1">
    <citation type="journal article" date="2016" name="Nat. Commun.">
        <title>Thousands of microbial genomes shed light on interconnected biogeochemical processes in an aquifer system.</title>
        <authorList>
            <person name="Anantharaman K."/>
            <person name="Brown C.T."/>
            <person name="Hug L.A."/>
            <person name="Sharon I."/>
            <person name="Castelle C.J."/>
            <person name="Probst A.J."/>
            <person name="Thomas B.C."/>
            <person name="Singh A."/>
            <person name="Wilkins M.J."/>
            <person name="Karaoz U."/>
            <person name="Brodie E.L."/>
            <person name="Williams K.H."/>
            <person name="Hubbard S.S."/>
            <person name="Banfield J.F."/>
        </authorList>
    </citation>
    <scope>NUCLEOTIDE SEQUENCE [LARGE SCALE GENOMIC DNA]</scope>
</reference>
<keyword evidence="2" id="KW-1133">Transmembrane helix</keyword>
<name>A0A1F6M960_9BACT</name>
<dbReference type="AlphaFoldDB" id="A0A1F6M960"/>
<accession>A0A1F6M960</accession>
<feature type="transmembrane region" description="Helical" evidence="2">
    <location>
        <begin position="20"/>
        <end position="40"/>
    </location>
</feature>
<feature type="region of interest" description="Disordered" evidence="1">
    <location>
        <begin position="91"/>
        <end position="115"/>
    </location>
</feature>
<evidence type="ECO:0000313" key="3">
    <source>
        <dbReference type="EMBL" id="OGH68177.1"/>
    </source>
</evidence>
<dbReference type="Proteomes" id="UP000176532">
    <property type="component" value="Unassembled WGS sequence"/>
</dbReference>
<evidence type="ECO:0000313" key="4">
    <source>
        <dbReference type="Proteomes" id="UP000176532"/>
    </source>
</evidence>
<keyword evidence="2" id="KW-0472">Membrane</keyword>
<dbReference type="STRING" id="1798682.A3C15_03780"/>
<protein>
    <submittedName>
        <fullName evidence="3">Uncharacterized protein</fullName>
    </submittedName>
</protein>
<evidence type="ECO:0000256" key="1">
    <source>
        <dbReference type="SAM" id="MobiDB-lite"/>
    </source>
</evidence>
<organism evidence="3 4">
    <name type="scientific">Candidatus Magasanikbacteria bacterium RIFCSPHIGHO2_02_FULL_50_9b</name>
    <dbReference type="NCBI Taxonomy" id="1798682"/>
    <lineage>
        <taxon>Bacteria</taxon>
        <taxon>Candidatus Magasanikiibacteriota</taxon>
    </lineage>
</organism>
<evidence type="ECO:0000256" key="2">
    <source>
        <dbReference type="SAM" id="Phobius"/>
    </source>
</evidence>
<dbReference type="EMBL" id="MFQD01000006">
    <property type="protein sequence ID" value="OGH68177.1"/>
    <property type="molecule type" value="Genomic_DNA"/>
</dbReference>